<organism evidence="2 3">
    <name type="scientific">Colletotrichum siamense</name>
    <name type="common">Anthracnose fungus</name>
    <dbReference type="NCBI Taxonomy" id="690259"/>
    <lineage>
        <taxon>Eukaryota</taxon>
        <taxon>Fungi</taxon>
        <taxon>Dikarya</taxon>
        <taxon>Ascomycota</taxon>
        <taxon>Pezizomycotina</taxon>
        <taxon>Sordariomycetes</taxon>
        <taxon>Hypocreomycetidae</taxon>
        <taxon>Glomerellales</taxon>
        <taxon>Glomerellaceae</taxon>
        <taxon>Colletotrichum</taxon>
        <taxon>Colletotrichum gloeosporioides species complex</taxon>
    </lineage>
</organism>
<sequence length="89" mass="9724">MSISLILISTLLQLSSGCDLLDGRKDYANRTYGQTCVEAAANDKESLAVCLLQRNSIDRILDCGNPRESQNTYSLVKPSVLIGVKYVLS</sequence>
<evidence type="ECO:0000313" key="2">
    <source>
        <dbReference type="EMBL" id="KAF4861236.1"/>
    </source>
</evidence>
<accession>A0A9P5EX12</accession>
<comment type="caution">
    <text evidence="2">The sequence shown here is derived from an EMBL/GenBank/DDBJ whole genome shotgun (WGS) entry which is preliminary data.</text>
</comment>
<keyword evidence="1" id="KW-0732">Signal</keyword>
<protein>
    <submittedName>
        <fullName evidence="2">Uncharacterized protein</fullName>
    </submittedName>
</protein>
<feature type="signal peptide" evidence="1">
    <location>
        <begin position="1"/>
        <end position="17"/>
    </location>
</feature>
<dbReference type="EMBL" id="QPMT01000011">
    <property type="protein sequence ID" value="KAF4861236.1"/>
    <property type="molecule type" value="Genomic_DNA"/>
</dbReference>
<feature type="chain" id="PRO_5040166692" evidence="1">
    <location>
        <begin position="18"/>
        <end position="89"/>
    </location>
</feature>
<dbReference type="OrthoDB" id="10318647at2759"/>
<evidence type="ECO:0000256" key="1">
    <source>
        <dbReference type="SAM" id="SignalP"/>
    </source>
</evidence>
<reference evidence="2" key="1">
    <citation type="submission" date="2019-06" db="EMBL/GenBank/DDBJ databases">
        <authorList>
            <person name="Gan P."/>
            <person name="Shirasu K."/>
        </authorList>
    </citation>
    <scope>NUCLEOTIDE SEQUENCE [LARGE SCALE GENOMIC DNA]</scope>
    <source>
        <strain evidence="2">CAD2</strain>
    </source>
</reference>
<gene>
    <name evidence="2" type="ORF">CGCSCA2_v004772</name>
</gene>
<dbReference type="Proteomes" id="UP000711996">
    <property type="component" value="Unassembled WGS sequence"/>
</dbReference>
<evidence type="ECO:0000313" key="3">
    <source>
        <dbReference type="Proteomes" id="UP000711996"/>
    </source>
</evidence>
<name>A0A9P5EX12_COLSI</name>
<dbReference type="AlphaFoldDB" id="A0A9P5EX12"/>
<proteinExistence type="predicted"/>
<keyword evidence="3" id="KW-1185">Reference proteome</keyword>